<sequence>MAETEEEVTTVTQTAAPAHVVRTTKKVSPPTIQLEHPQERYETKKVIFRTYQVIWFILGIIETLLVFRIFLRALGADQTSGFVRFIFVLSDPLALPFSGMFRSVSEGQSVFEMSTFIGMFVYLLIAYGLVEIFQLLKPTTPDEVDENV</sequence>
<dbReference type="Proteomes" id="UP000034069">
    <property type="component" value="Unassembled WGS sequence"/>
</dbReference>
<feature type="transmembrane region" description="Helical" evidence="1">
    <location>
        <begin position="53"/>
        <end position="70"/>
    </location>
</feature>
<evidence type="ECO:0000313" key="2">
    <source>
        <dbReference type="EMBL" id="KKT34980.1"/>
    </source>
</evidence>
<keyword evidence="1" id="KW-1133">Transmembrane helix</keyword>
<dbReference type="EMBL" id="LCHN01000025">
    <property type="protein sequence ID" value="KKT34980.1"/>
    <property type="molecule type" value="Genomic_DNA"/>
</dbReference>
<evidence type="ECO:0008006" key="4">
    <source>
        <dbReference type="Google" id="ProtNLM"/>
    </source>
</evidence>
<keyword evidence="1" id="KW-0812">Transmembrane</keyword>
<protein>
    <recommendedName>
        <fullName evidence="4">YggT family protein</fullName>
    </recommendedName>
</protein>
<comment type="caution">
    <text evidence="2">The sequence shown here is derived from an EMBL/GenBank/DDBJ whole genome shotgun (WGS) entry which is preliminary data.</text>
</comment>
<reference evidence="2 3" key="1">
    <citation type="journal article" date="2015" name="Nature">
        <title>rRNA introns, odd ribosomes, and small enigmatic genomes across a large radiation of phyla.</title>
        <authorList>
            <person name="Brown C.T."/>
            <person name="Hug L.A."/>
            <person name="Thomas B.C."/>
            <person name="Sharon I."/>
            <person name="Castelle C.J."/>
            <person name="Singh A."/>
            <person name="Wilkins M.J."/>
            <person name="Williams K.H."/>
            <person name="Banfield J.F."/>
        </authorList>
    </citation>
    <scope>NUCLEOTIDE SEQUENCE [LARGE SCALE GENOMIC DNA]</scope>
</reference>
<proteinExistence type="predicted"/>
<feature type="transmembrane region" description="Helical" evidence="1">
    <location>
        <begin position="82"/>
        <end position="101"/>
    </location>
</feature>
<accession>A0A0G1GKA6</accession>
<keyword evidence="1" id="KW-0472">Membrane</keyword>
<evidence type="ECO:0000313" key="3">
    <source>
        <dbReference type="Proteomes" id="UP000034069"/>
    </source>
</evidence>
<dbReference type="AlphaFoldDB" id="A0A0G1GKA6"/>
<evidence type="ECO:0000256" key="1">
    <source>
        <dbReference type="SAM" id="Phobius"/>
    </source>
</evidence>
<name>A0A0G1GKA6_9BACT</name>
<organism evidence="2 3">
    <name type="scientific">Candidatus Collierbacteria bacterium GW2011_GWA1_44_12</name>
    <dbReference type="NCBI Taxonomy" id="1618376"/>
    <lineage>
        <taxon>Bacteria</taxon>
        <taxon>Candidatus Collieribacteriota</taxon>
    </lineage>
</organism>
<gene>
    <name evidence="2" type="ORF">UW23_C0025G0007</name>
</gene>
<feature type="transmembrane region" description="Helical" evidence="1">
    <location>
        <begin position="113"/>
        <end position="130"/>
    </location>
</feature>